<dbReference type="EMBL" id="FOUT01000003">
    <property type="protein sequence ID" value="SFM87715.1"/>
    <property type="molecule type" value="Genomic_DNA"/>
</dbReference>
<keyword evidence="3" id="KW-0804">Transcription</keyword>
<dbReference type="eggNOG" id="COG0640">
    <property type="taxonomic scope" value="Bacteria"/>
</dbReference>
<dbReference type="Pfam" id="PF01022">
    <property type="entry name" value="HTH_5"/>
    <property type="match status" value="1"/>
</dbReference>
<dbReference type="PANTHER" id="PTHR33154:SF15">
    <property type="entry name" value="REGULATORY PROTEIN ARSR"/>
    <property type="match status" value="1"/>
</dbReference>
<dbReference type="Proteomes" id="UP000182961">
    <property type="component" value="Unassembled WGS sequence"/>
</dbReference>
<dbReference type="PANTHER" id="PTHR33154">
    <property type="entry name" value="TRANSCRIPTIONAL REGULATOR, ARSR FAMILY"/>
    <property type="match status" value="1"/>
</dbReference>
<dbReference type="PRINTS" id="PR00778">
    <property type="entry name" value="HTHARSR"/>
</dbReference>
<sequence>MGISKSDQFSATQNELAMVAKAIGHPARIAILEFILQSKSCICGDLVLELPLAQPTISQHLKELKNAGLIKGTIEGNSICYCINENGFEKIKAFCNLISTKTEDVDCTTVSTCC</sequence>
<dbReference type="CDD" id="cd00090">
    <property type="entry name" value="HTH_ARSR"/>
    <property type="match status" value="1"/>
</dbReference>
<dbReference type="NCBIfam" id="NF033788">
    <property type="entry name" value="HTH_metalloreg"/>
    <property type="match status" value="1"/>
</dbReference>
<dbReference type="InterPro" id="IPR036388">
    <property type="entry name" value="WH-like_DNA-bd_sf"/>
</dbReference>
<accession>A0A1I4UFL0</accession>
<organism evidence="5 6">
    <name type="scientific">Flavobacterium succinicans</name>
    <dbReference type="NCBI Taxonomy" id="29536"/>
    <lineage>
        <taxon>Bacteria</taxon>
        <taxon>Pseudomonadati</taxon>
        <taxon>Bacteroidota</taxon>
        <taxon>Flavobacteriia</taxon>
        <taxon>Flavobacteriales</taxon>
        <taxon>Flavobacteriaceae</taxon>
        <taxon>Flavobacterium</taxon>
    </lineage>
</organism>
<dbReference type="Gene3D" id="1.10.10.10">
    <property type="entry name" value="Winged helix-like DNA-binding domain superfamily/Winged helix DNA-binding domain"/>
    <property type="match status" value="1"/>
</dbReference>
<feature type="domain" description="HTH arsR-type" evidence="4">
    <location>
        <begin position="8"/>
        <end position="106"/>
    </location>
</feature>
<dbReference type="GO" id="GO:0003700">
    <property type="term" value="F:DNA-binding transcription factor activity"/>
    <property type="evidence" value="ECO:0007669"/>
    <property type="project" value="InterPro"/>
</dbReference>
<keyword evidence="6" id="KW-1185">Reference proteome</keyword>
<dbReference type="InterPro" id="IPR051081">
    <property type="entry name" value="HTH_MetalResp_TranReg"/>
</dbReference>
<dbReference type="SUPFAM" id="SSF46785">
    <property type="entry name" value="Winged helix' DNA-binding domain"/>
    <property type="match status" value="1"/>
</dbReference>
<dbReference type="PROSITE" id="PS50987">
    <property type="entry name" value="HTH_ARSR_2"/>
    <property type="match status" value="1"/>
</dbReference>
<dbReference type="InterPro" id="IPR001845">
    <property type="entry name" value="HTH_ArsR_DNA-bd_dom"/>
</dbReference>
<gene>
    <name evidence="5" type="ORF">SAMN05444143_103146</name>
</gene>
<evidence type="ECO:0000259" key="4">
    <source>
        <dbReference type="PROSITE" id="PS50987"/>
    </source>
</evidence>
<dbReference type="AlphaFoldDB" id="A0A1I4UFL0"/>
<proteinExistence type="predicted"/>
<evidence type="ECO:0000256" key="3">
    <source>
        <dbReference type="ARBA" id="ARBA00023163"/>
    </source>
</evidence>
<dbReference type="RefSeq" id="WP_024981028.1">
    <property type="nucleotide sequence ID" value="NZ_CBCRUM010000002.1"/>
</dbReference>
<keyword evidence="2" id="KW-0238">DNA-binding</keyword>
<dbReference type="SMART" id="SM00418">
    <property type="entry name" value="HTH_ARSR"/>
    <property type="match status" value="1"/>
</dbReference>
<evidence type="ECO:0000313" key="5">
    <source>
        <dbReference type="EMBL" id="SFM87715.1"/>
    </source>
</evidence>
<evidence type="ECO:0000256" key="1">
    <source>
        <dbReference type="ARBA" id="ARBA00023015"/>
    </source>
</evidence>
<keyword evidence="1" id="KW-0805">Transcription regulation</keyword>
<dbReference type="InterPro" id="IPR011991">
    <property type="entry name" value="ArsR-like_HTH"/>
</dbReference>
<name>A0A1I4UFL0_9FLAO</name>
<dbReference type="GO" id="GO:0003677">
    <property type="term" value="F:DNA binding"/>
    <property type="evidence" value="ECO:0007669"/>
    <property type="project" value="UniProtKB-KW"/>
</dbReference>
<reference evidence="6" key="1">
    <citation type="submission" date="2016-10" db="EMBL/GenBank/DDBJ databases">
        <authorList>
            <person name="Varghese N."/>
            <person name="Submissions S."/>
        </authorList>
    </citation>
    <scope>NUCLEOTIDE SEQUENCE [LARGE SCALE GENOMIC DNA]</scope>
    <source>
        <strain evidence="6">DSM 4002</strain>
    </source>
</reference>
<protein>
    <submittedName>
        <fullName evidence="5">Transcriptional regulator, ArsR family</fullName>
    </submittedName>
</protein>
<evidence type="ECO:0000256" key="2">
    <source>
        <dbReference type="ARBA" id="ARBA00023125"/>
    </source>
</evidence>
<evidence type="ECO:0000313" key="6">
    <source>
        <dbReference type="Proteomes" id="UP000182961"/>
    </source>
</evidence>
<dbReference type="InterPro" id="IPR036390">
    <property type="entry name" value="WH_DNA-bd_sf"/>
</dbReference>